<feature type="transmembrane region" description="Helical" evidence="6">
    <location>
        <begin position="51"/>
        <end position="72"/>
    </location>
</feature>
<keyword evidence="5" id="KW-0297">G-protein coupled receptor</keyword>
<gene>
    <name evidence="8" type="ORF">LOTGIDRAFT_172496</name>
</gene>
<evidence type="ECO:0000259" key="7">
    <source>
        <dbReference type="PROSITE" id="PS50262"/>
    </source>
</evidence>
<evidence type="ECO:0000256" key="4">
    <source>
        <dbReference type="ARBA" id="ARBA00023136"/>
    </source>
</evidence>
<evidence type="ECO:0000256" key="6">
    <source>
        <dbReference type="SAM" id="Phobius"/>
    </source>
</evidence>
<feature type="transmembrane region" description="Helical" evidence="6">
    <location>
        <begin position="163"/>
        <end position="183"/>
    </location>
</feature>
<reference evidence="8 9" key="1">
    <citation type="journal article" date="2013" name="Nature">
        <title>Insights into bilaterian evolution from three spiralian genomes.</title>
        <authorList>
            <person name="Simakov O."/>
            <person name="Marletaz F."/>
            <person name="Cho S.J."/>
            <person name="Edsinger-Gonzales E."/>
            <person name="Havlak P."/>
            <person name="Hellsten U."/>
            <person name="Kuo D.H."/>
            <person name="Larsson T."/>
            <person name="Lv J."/>
            <person name="Arendt D."/>
            <person name="Savage R."/>
            <person name="Osoegawa K."/>
            <person name="de Jong P."/>
            <person name="Grimwood J."/>
            <person name="Chapman J.A."/>
            <person name="Shapiro H."/>
            <person name="Aerts A."/>
            <person name="Otillar R.P."/>
            <person name="Terry A.Y."/>
            <person name="Boore J.L."/>
            <person name="Grigoriev I.V."/>
            <person name="Lindberg D.R."/>
            <person name="Seaver E.C."/>
            <person name="Weisblat D.A."/>
            <person name="Putnam N.H."/>
            <person name="Rokhsar D.S."/>
        </authorList>
    </citation>
    <scope>NUCLEOTIDE SEQUENCE [LARGE SCALE GENOMIC DNA]</scope>
</reference>
<dbReference type="CDD" id="cd14978">
    <property type="entry name" value="7tmA_FMRFamide_R-like"/>
    <property type="match status" value="1"/>
</dbReference>
<dbReference type="InterPro" id="IPR000276">
    <property type="entry name" value="GPCR_Rhodpsn"/>
</dbReference>
<dbReference type="KEGG" id="lgi:LOTGIDRAFT_172496"/>
<dbReference type="AlphaFoldDB" id="V4AW41"/>
<keyword evidence="5" id="KW-0675">Receptor</keyword>
<dbReference type="PANTHER" id="PTHR46641:SF25">
    <property type="entry name" value="CNMAMIDE RECEPTOR-RELATED"/>
    <property type="match status" value="1"/>
</dbReference>
<feature type="transmembrane region" description="Helical" evidence="6">
    <location>
        <begin position="217"/>
        <end position="236"/>
    </location>
</feature>
<feature type="domain" description="G-protein coupled receptors family 1 profile" evidence="7">
    <location>
        <begin position="63"/>
        <end position="327"/>
    </location>
</feature>
<evidence type="ECO:0000256" key="1">
    <source>
        <dbReference type="ARBA" id="ARBA00004370"/>
    </source>
</evidence>
<dbReference type="PROSITE" id="PS50262">
    <property type="entry name" value="G_PROTEIN_RECEP_F1_2"/>
    <property type="match status" value="1"/>
</dbReference>
<keyword evidence="9" id="KW-1185">Reference proteome</keyword>
<dbReference type="GeneID" id="20242114"/>
<evidence type="ECO:0000313" key="9">
    <source>
        <dbReference type="Proteomes" id="UP000030746"/>
    </source>
</evidence>
<evidence type="ECO:0000256" key="3">
    <source>
        <dbReference type="ARBA" id="ARBA00022989"/>
    </source>
</evidence>
<dbReference type="Pfam" id="PF00001">
    <property type="entry name" value="7tm_1"/>
    <property type="match status" value="1"/>
</dbReference>
<evidence type="ECO:0000256" key="2">
    <source>
        <dbReference type="ARBA" id="ARBA00022692"/>
    </source>
</evidence>
<feature type="transmembrane region" description="Helical" evidence="6">
    <location>
        <begin position="309"/>
        <end position="329"/>
    </location>
</feature>
<dbReference type="PROSITE" id="PS00237">
    <property type="entry name" value="G_PROTEIN_RECEP_F1_1"/>
    <property type="match status" value="1"/>
</dbReference>
<evidence type="ECO:0000313" key="8">
    <source>
        <dbReference type="EMBL" id="ESP01648.1"/>
    </source>
</evidence>
<dbReference type="InterPro" id="IPR052954">
    <property type="entry name" value="GPCR-Ligand_Int"/>
</dbReference>
<dbReference type="PANTHER" id="PTHR46641">
    <property type="entry name" value="FMRFAMIDE RECEPTOR-RELATED"/>
    <property type="match status" value="1"/>
</dbReference>
<dbReference type="OMA" id="SNECERP"/>
<dbReference type="EMBL" id="KB200430">
    <property type="protein sequence ID" value="ESP01648.1"/>
    <property type="molecule type" value="Genomic_DNA"/>
</dbReference>
<comment type="similarity">
    <text evidence="5">Belongs to the G-protein coupled receptor 1 family.</text>
</comment>
<comment type="subcellular location">
    <subcellularLocation>
        <location evidence="1">Membrane</location>
    </subcellularLocation>
</comment>
<dbReference type="PRINTS" id="PR00237">
    <property type="entry name" value="GPCRRHODOPSN"/>
</dbReference>
<keyword evidence="3 6" id="KW-1133">Transmembrane helix</keyword>
<sequence>MGDLTLIVMPGEDFNSTFSLSTITEHPLAEFRVENMTYYLEYQVAETLMEFITPILSFGGIIGNIITIIILVKSSLRKSTTCWYMTVMAILDIVTLLFQLIWLFIRPKIHPKHFSGWICGIIFGVFFFAIHYNVFLLVAMTIERYIAVRFPIRAQKLLNKRRTVIIISGLGFLSLLVNAHHLATRMCARHPDTSEVICVADVGNETFTNLVWPWIDATLYCFVPLFFLIVFNILIVRQLRRASRRQREMVIRKSGGRFASNQAQVTLMLLLVSVSFVFLVTPIALIILIERYAWDRTTAHDKATHHLLRRLAGALMFTNHSLNFVLYCLSGRRFRTATKALFCCRKINGGRIEMTTIASKNIVSAKSNRSSTNIEGPDSISDEDAVSLPCEFRNEPL</sequence>
<dbReference type="GO" id="GO:0004930">
    <property type="term" value="F:G protein-coupled receptor activity"/>
    <property type="evidence" value="ECO:0007669"/>
    <property type="project" value="UniProtKB-KW"/>
</dbReference>
<dbReference type="HOGENOM" id="CLU_009579_24_0_1"/>
<dbReference type="Gene3D" id="1.20.1070.10">
    <property type="entry name" value="Rhodopsin 7-helix transmembrane proteins"/>
    <property type="match status" value="1"/>
</dbReference>
<keyword evidence="5" id="KW-0807">Transducer</keyword>
<dbReference type="GO" id="GO:0016020">
    <property type="term" value="C:membrane"/>
    <property type="evidence" value="ECO:0007669"/>
    <property type="project" value="UniProtKB-SubCell"/>
</dbReference>
<name>V4AW41_LOTGI</name>
<feature type="transmembrane region" description="Helical" evidence="6">
    <location>
        <begin position="267"/>
        <end position="289"/>
    </location>
</feature>
<dbReference type="Proteomes" id="UP000030746">
    <property type="component" value="Unassembled WGS sequence"/>
</dbReference>
<feature type="transmembrane region" description="Helical" evidence="6">
    <location>
        <begin position="84"/>
        <end position="105"/>
    </location>
</feature>
<dbReference type="CTD" id="20242114"/>
<protein>
    <recommendedName>
        <fullName evidence="7">G-protein coupled receptors family 1 profile domain-containing protein</fullName>
    </recommendedName>
</protein>
<accession>V4AW41</accession>
<keyword evidence="2 5" id="KW-0812">Transmembrane</keyword>
<proteinExistence type="inferred from homology"/>
<dbReference type="RefSeq" id="XP_009047634.1">
    <property type="nucleotide sequence ID" value="XM_009049386.1"/>
</dbReference>
<dbReference type="SUPFAM" id="SSF81321">
    <property type="entry name" value="Family A G protein-coupled receptor-like"/>
    <property type="match status" value="1"/>
</dbReference>
<organism evidence="8 9">
    <name type="scientific">Lottia gigantea</name>
    <name type="common">Giant owl limpet</name>
    <dbReference type="NCBI Taxonomy" id="225164"/>
    <lineage>
        <taxon>Eukaryota</taxon>
        <taxon>Metazoa</taxon>
        <taxon>Spiralia</taxon>
        <taxon>Lophotrochozoa</taxon>
        <taxon>Mollusca</taxon>
        <taxon>Gastropoda</taxon>
        <taxon>Patellogastropoda</taxon>
        <taxon>Lottioidea</taxon>
        <taxon>Lottiidae</taxon>
        <taxon>Lottia</taxon>
    </lineage>
</organism>
<keyword evidence="4 6" id="KW-0472">Membrane</keyword>
<feature type="transmembrane region" description="Helical" evidence="6">
    <location>
        <begin position="117"/>
        <end position="142"/>
    </location>
</feature>
<dbReference type="OrthoDB" id="9990906at2759"/>
<dbReference type="InterPro" id="IPR017452">
    <property type="entry name" value="GPCR_Rhodpsn_7TM"/>
</dbReference>
<evidence type="ECO:0000256" key="5">
    <source>
        <dbReference type="RuleBase" id="RU000688"/>
    </source>
</evidence>